<sequence>MQTPSIQHIIFERIQQEGPISFADYMRMALYEPGYGYYVTGEAKMGWEGDYYTSTDVADFFAHCMGRQLKKMWQQSGQPAHFNVLEQGAGRGDLARQVQQWALADDSAFATALDYRSSDIKAGQDALVSMDHDFAPAVIVSNELVDAFPVHIVEKQGTTLYEVAVTIQNGRLAEILVEPDNTTLVDYLDSFKVPWRTFTDGWRAEINLDALSWMQRTCQLLLGTNARKKRHGFILAIDYGDTARQLYINDRHHGTLGCYYKHQLTERPLVRPGEQDITAHVNFTALIQAARAQGLRLHSLTTQRQWLTENGIYDELEQIHQQQFGKIDTDRASDQGQIALLQWYNLRQRVTTLTNPMGMGNFKVLIMKR</sequence>
<evidence type="ECO:0000256" key="1">
    <source>
        <dbReference type="ARBA" id="ARBA00022603"/>
    </source>
</evidence>
<gene>
    <name evidence="3" type="ORF">KDK_18350</name>
</gene>
<keyword evidence="2 3" id="KW-0808">Transferase</keyword>
<dbReference type="RefSeq" id="WP_126549634.1">
    <property type="nucleotide sequence ID" value="NZ_BIFS01000001.1"/>
</dbReference>
<dbReference type="SUPFAM" id="SSF53335">
    <property type="entry name" value="S-adenosyl-L-methionine-dependent methyltransferases"/>
    <property type="match status" value="1"/>
</dbReference>
<evidence type="ECO:0000256" key="2">
    <source>
        <dbReference type="ARBA" id="ARBA00022679"/>
    </source>
</evidence>
<accession>A0A402AG28</accession>
<name>A0A402AG28_9CHLR</name>
<dbReference type="PANTHER" id="PTHR12049:SF7">
    <property type="entry name" value="PROTEIN ARGININE METHYLTRANSFERASE NDUFAF7, MITOCHONDRIAL"/>
    <property type="match status" value="1"/>
</dbReference>
<keyword evidence="4" id="KW-1185">Reference proteome</keyword>
<dbReference type="InterPro" id="IPR029063">
    <property type="entry name" value="SAM-dependent_MTases_sf"/>
</dbReference>
<dbReference type="InterPro" id="IPR038375">
    <property type="entry name" value="NDUFAF7_sf"/>
</dbReference>
<comment type="caution">
    <text evidence="3">The sequence shown here is derived from an EMBL/GenBank/DDBJ whole genome shotgun (WGS) entry which is preliminary data.</text>
</comment>
<dbReference type="Pfam" id="PF02636">
    <property type="entry name" value="Methyltransf_28"/>
    <property type="match status" value="1"/>
</dbReference>
<dbReference type="EMBL" id="BIFS01000001">
    <property type="protein sequence ID" value="GCE18035.1"/>
    <property type="molecule type" value="Genomic_DNA"/>
</dbReference>
<proteinExistence type="predicted"/>
<dbReference type="OrthoDB" id="9794208at2"/>
<dbReference type="Proteomes" id="UP000287188">
    <property type="component" value="Unassembled WGS sequence"/>
</dbReference>
<evidence type="ECO:0000313" key="4">
    <source>
        <dbReference type="Proteomes" id="UP000287188"/>
    </source>
</evidence>
<reference evidence="4" key="1">
    <citation type="submission" date="2018-12" db="EMBL/GenBank/DDBJ databases">
        <title>Tengunoibacter tsumagoiensis gen. nov., sp. nov., Dictyobacter kobayashii sp. nov., D. alpinus sp. nov., and D. joshuensis sp. nov. and description of Dictyobacteraceae fam. nov. within the order Ktedonobacterales isolated from Tengu-no-mugimeshi.</title>
        <authorList>
            <person name="Wang C.M."/>
            <person name="Zheng Y."/>
            <person name="Sakai Y."/>
            <person name="Toyoda A."/>
            <person name="Minakuchi Y."/>
            <person name="Abe K."/>
            <person name="Yokota A."/>
            <person name="Yabe S."/>
        </authorList>
    </citation>
    <scope>NUCLEOTIDE SEQUENCE [LARGE SCALE GENOMIC DNA]</scope>
    <source>
        <strain evidence="4">Uno11</strain>
    </source>
</reference>
<organism evidence="3 4">
    <name type="scientific">Dictyobacter kobayashii</name>
    <dbReference type="NCBI Taxonomy" id="2014872"/>
    <lineage>
        <taxon>Bacteria</taxon>
        <taxon>Bacillati</taxon>
        <taxon>Chloroflexota</taxon>
        <taxon>Ktedonobacteria</taxon>
        <taxon>Ktedonobacterales</taxon>
        <taxon>Dictyobacteraceae</taxon>
        <taxon>Dictyobacter</taxon>
    </lineage>
</organism>
<protein>
    <submittedName>
        <fullName evidence="3">SAM-dependent methyltransferase</fullName>
    </submittedName>
</protein>
<keyword evidence="1 3" id="KW-0489">Methyltransferase</keyword>
<dbReference type="GO" id="GO:0032259">
    <property type="term" value="P:methylation"/>
    <property type="evidence" value="ECO:0007669"/>
    <property type="project" value="UniProtKB-KW"/>
</dbReference>
<evidence type="ECO:0000313" key="3">
    <source>
        <dbReference type="EMBL" id="GCE18035.1"/>
    </source>
</evidence>
<dbReference type="PANTHER" id="PTHR12049">
    <property type="entry name" value="PROTEIN ARGININE METHYLTRANSFERASE NDUFAF7, MITOCHONDRIAL"/>
    <property type="match status" value="1"/>
</dbReference>
<dbReference type="AlphaFoldDB" id="A0A402AG28"/>
<dbReference type="InterPro" id="IPR003788">
    <property type="entry name" value="NDUFAF7"/>
</dbReference>
<dbReference type="GO" id="GO:0035243">
    <property type="term" value="F:protein-arginine omega-N symmetric methyltransferase activity"/>
    <property type="evidence" value="ECO:0007669"/>
    <property type="project" value="TreeGrafter"/>
</dbReference>
<dbReference type="Gene3D" id="3.40.50.12710">
    <property type="match status" value="1"/>
</dbReference>